<keyword evidence="1" id="KW-0227">DNA damage</keyword>
<dbReference type="Proteomes" id="UP000008064">
    <property type="component" value="Unassembled WGS sequence"/>
</dbReference>
<name>F8NJL7_SERL9</name>
<evidence type="ECO:0000313" key="4">
    <source>
        <dbReference type="Proteomes" id="UP000008064"/>
    </source>
</evidence>
<sequence>MIDCIRTITLYIAGIGGSGKSHVINAIVEFFNRCNCSNELLLSAPTGCAAVLIDGYTIHSLTFLPKSQHKLNQRMLITLSLTKSLWYLCLSSASSFTGSVLQRPIILLVLQNHSEASM</sequence>
<dbReference type="GO" id="GO:0043139">
    <property type="term" value="F:5'-3' DNA helicase activity"/>
    <property type="evidence" value="ECO:0007669"/>
    <property type="project" value="UniProtKB-EC"/>
</dbReference>
<dbReference type="KEGG" id="sla:SERLADRAFT_366069"/>
<keyword evidence="1" id="KW-0234">DNA repair</keyword>
<reference evidence="4" key="1">
    <citation type="journal article" date="2011" name="Science">
        <title>The plant cell wall-decomposing machinery underlies the functional diversity of forest fungi.</title>
        <authorList>
            <person name="Eastwood D.C."/>
            <person name="Floudas D."/>
            <person name="Binder M."/>
            <person name="Majcherczyk A."/>
            <person name="Schneider P."/>
            <person name="Aerts A."/>
            <person name="Asiegbu F.O."/>
            <person name="Baker S.E."/>
            <person name="Barry K."/>
            <person name="Bendiksby M."/>
            <person name="Blumentritt M."/>
            <person name="Coutinho P.M."/>
            <person name="Cullen D."/>
            <person name="de Vries R.P."/>
            <person name="Gathman A."/>
            <person name="Goodell B."/>
            <person name="Henrissat B."/>
            <person name="Ihrmark K."/>
            <person name="Kauserud H."/>
            <person name="Kohler A."/>
            <person name="LaButti K."/>
            <person name="Lapidus A."/>
            <person name="Lavin J.L."/>
            <person name="Lee Y.-H."/>
            <person name="Lindquist E."/>
            <person name="Lilly W."/>
            <person name="Lucas S."/>
            <person name="Morin E."/>
            <person name="Murat C."/>
            <person name="Oguiza J.A."/>
            <person name="Park J."/>
            <person name="Pisabarro A.G."/>
            <person name="Riley R."/>
            <person name="Rosling A."/>
            <person name="Salamov A."/>
            <person name="Schmidt O."/>
            <person name="Schmutz J."/>
            <person name="Skrede I."/>
            <person name="Stenlid J."/>
            <person name="Wiebenga A."/>
            <person name="Xie X."/>
            <person name="Kuees U."/>
            <person name="Hibbett D.S."/>
            <person name="Hoffmeister D."/>
            <person name="Hoegberg N."/>
            <person name="Martin F."/>
            <person name="Grigoriev I.V."/>
            <person name="Watkinson S.C."/>
        </authorList>
    </citation>
    <scope>NUCLEOTIDE SEQUENCE [LARGE SCALE GENOMIC DNA]</scope>
    <source>
        <strain evidence="4">S7.9</strain>
    </source>
</reference>
<feature type="domain" description="DNA helicase Pif1-like DEAD-box helicase" evidence="2">
    <location>
        <begin position="9"/>
        <end position="73"/>
    </location>
</feature>
<keyword evidence="1" id="KW-0547">Nucleotide-binding</keyword>
<dbReference type="EC" id="5.6.2.3" evidence="1"/>
<comment type="catalytic activity">
    <reaction evidence="1">
        <text>ATP + H2O = ADP + phosphate + H(+)</text>
        <dbReference type="Rhea" id="RHEA:13065"/>
        <dbReference type="ChEBI" id="CHEBI:15377"/>
        <dbReference type="ChEBI" id="CHEBI:15378"/>
        <dbReference type="ChEBI" id="CHEBI:30616"/>
        <dbReference type="ChEBI" id="CHEBI:43474"/>
        <dbReference type="ChEBI" id="CHEBI:456216"/>
        <dbReference type="EC" id="5.6.2.3"/>
    </reaction>
</comment>
<keyword evidence="1" id="KW-0233">DNA recombination</keyword>
<dbReference type="EMBL" id="GL945430">
    <property type="protein sequence ID" value="EGO28232.1"/>
    <property type="molecule type" value="Genomic_DNA"/>
</dbReference>
<proteinExistence type="inferred from homology"/>
<evidence type="ECO:0000313" key="3">
    <source>
        <dbReference type="EMBL" id="EGO28232.1"/>
    </source>
</evidence>
<keyword evidence="1" id="KW-0067">ATP-binding</keyword>
<gene>
    <name evidence="3" type="ORF">SERLADRAFT_366069</name>
</gene>
<dbReference type="InterPro" id="IPR027417">
    <property type="entry name" value="P-loop_NTPase"/>
</dbReference>
<dbReference type="GO" id="GO:0006281">
    <property type="term" value="P:DNA repair"/>
    <property type="evidence" value="ECO:0007669"/>
    <property type="project" value="UniProtKB-KW"/>
</dbReference>
<protein>
    <recommendedName>
        <fullName evidence="1">ATP-dependent DNA helicase</fullName>
        <ecNumber evidence="1">5.6.2.3</ecNumber>
    </recommendedName>
</protein>
<dbReference type="HOGENOM" id="CLU_2074566_0_0_1"/>
<accession>F8NJL7</accession>
<evidence type="ECO:0000259" key="2">
    <source>
        <dbReference type="Pfam" id="PF05970"/>
    </source>
</evidence>
<evidence type="ECO:0000256" key="1">
    <source>
        <dbReference type="RuleBase" id="RU363044"/>
    </source>
</evidence>
<comment type="cofactor">
    <cofactor evidence="1">
        <name>Mg(2+)</name>
        <dbReference type="ChEBI" id="CHEBI:18420"/>
    </cofactor>
</comment>
<dbReference type="GO" id="GO:0006310">
    <property type="term" value="P:DNA recombination"/>
    <property type="evidence" value="ECO:0007669"/>
    <property type="project" value="UniProtKB-KW"/>
</dbReference>
<dbReference type="OrthoDB" id="432234at2759"/>
<comment type="similarity">
    <text evidence="1">Belongs to the helicase family.</text>
</comment>
<keyword evidence="1" id="KW-0378">Hydrolase</keyword>
<dbReference type="RefSeq" id="XP_007314431.1">
    <property type="nucleotide sequence ID" value="XM_007314369.1"/>
</dbReference>
<keyword evidence="1" id="KW-0347">Helicase</keyword>
<dbReference type="GO" id="GO:0005524">
    <property type="term" value="F:ATP binding"/>
    <property type="evidence" value="ECO:0007669"/>
    <property type="project" value="UniProtKB-KW"/>
</dbReference>
<dbReference type="GO" id="GO:0000723">
    <property type="term" value="P:telomere maintenance"/>
    <property type="evidence" value="ECO:0007669"/>
    <property type="project" value="InterPro"/>
</dbReference>
<dbReference type="Pfam" id="PF05970">
    <property type="entry name" value="PIF1"/>
    <property type="match status" value="1"/>
</dbReference>
<dbReference type="InterPro" id="IPR010285">
    <property type="entry name" value="DNA_helicase_pif1-like_DEAD"/>
</dbReference>
<dbReference type="GeneID" id="18810128"/>
<dbReference type="GO" id="GO:0016887">
    <property type="term" value="F:ATP hydrolysis activity"/>
    <property type="evidence" value="ECO:0007669"/>
    <property type="project" value="RHEA"/>
</dbReference>
<organism evidence="4">
    <name type="scientific">Serpula lacrymans var. lacrymans (strain S7.9)</name>
    <name type="common">Dry rot fungus</name>
    <dbReference type="NCBI Taxonomy" id="578457"/>
    <lineage>
        <taxon>Eukaryota</taxon>
        <taxon>Fungi</taxon>
        <taxon>Dikarya</taxon>
        <taxon>Basidiomycota</taxon>
        <taxon>Agaricomycotina</taxon>
        <taxon>Agaricomycetes</taxon>
        <taxon>Agaricomycetidae</taxon>
        <taxon>Boletales</taxon>
        <taxon>Coniophorineae</taxon>
        <taxon>Serpulaceae</taxon>
        <taxon>Serpula</taxon>
    </lineage>
</organism>
<dbReference type="Gene3D" id="3.40.50.300">
    <property type="entry name" value="P-loop containing nucleotide triphosphate hydrolases"/>
    <property type="match status" value="1"/>
</dbReference>
<dbReference type="AlphaFoldDB" id="F8NJL7"/>